<keyword evidence="3" id="KW-1185">Reference proteome</keyword>
<feature type="compositionally biased region" description="Basic and acidic residues" evidence="1">
    <location>
        <begin position="347"/>
        <end position="366"/>
    </location>
</feature>
<reference evidence="2 3" key="1">
    <citation type="submission" date="2012-02" db="EMBL/GenBank/DDBJ databases">
        <title>Complete genome sequence of Phycisphaera mikurensis NBRC 102666.</title>
        <authorList>
            <person name="Ankai A."/>
            <person name="Hosoyama A."/>
            <person name="Terui Y."/>
            <person name="Sekine M."/>
            <person name="Fukai R."/>
            <person name="Kato Y."/>
            <person name="Nakamura S."/>
            <person name="Yamada-Narita S."/>
            <person name="Kawakoshi A."/>
            <person name="Fukunaga Y."/>
            <person name="Yamazaki S."/>
            <person name="Fujita N."/>
        </authorList>
    </citation>
    <scope>NUCLEOTIDE SEQUENCE [LARGE SCALE GENOMIC DNA]</scope>
    <source>
        <strain evidence="3">NBRC 102666 / KCTC 22515 / FYK2301M01</strain>
        <plasmid evidence="2 3">pPSMK1</plasmid>
    </source>
</reference>
<name>I0IJJ9_PHYMF</name>
<protein>
    <submittedName>
        <fullName evidence="2">Uncharacterized protein</fullName>
    </submittedName>
</protein>
<feature type="compositionally biased region" description="Low complexity" evidence="1">
    <location>
        <begin position="299"/>
        <end position="315"/>
    </location>
</feature>
<feature type="compositionally biased region" description="Polar residues" evidence="1">
    <location>
        <begin position="1"/>
        <end position="10"/>
    </location>
</feature>
<feature type="region of interest" description="Disordered" evidence="1">
    <location>
        <begin position="441"/>
        <end position="473"/>
    </location>
</feature>
<evidence type="ECO:0000313" key="2">
    <source>
        <dbReference type="EMBL" id="BAM05437.1"/>
    </source>
</evidence>
<dbReference type="EMBL" id="AP012339">
    <property type="protein sequence ID" value="BAM05437.1"/>
    <property type="molecule type" value="Genomic_DNA"/>
</dbReference>
<feature type="region of interest" description="Disordered" evidence="1">
    <location>
        <begin position="1"/>
        <end position="20"/>
    </location>
</feature>
<feature type="compositionally biased region" description="Basic and acidic residues" evidence="1">
    <location>
        <begin position="272"/>
        <end position="289"/>
    </location>
</feature>
<evidence type="ECO:0000313" key="3">
    <source>
        <dbReference type="Proteomes" id="UP000007881"/>
    </source>
</evidence>
<dbReference type="eggNOG" id="ENOG502ZSG9">
    <property type="taxonomic scope" value="Bacteria"/>
</dbReference>
<dbReference type="KEGG" id="phm:PSMK_p00750"/>
<keyword evidence="2" id="KW-0614">Plasmid</keyword>
<geneLocation type="plasmid" evidence="2 3">
    <name>pPSMK1</name>
</geneLocation>
<gene>
    <name evidence="2" type="ordered locus">PSMK_p00750</name>
</gene>
<accession>I0IJJ9</accession>
<dbReference type="Proteomes" id="UP000007881">
    <property type="component" value="Plasmid pPSMK1"/>
</dbReference>
<dbReference type="AlphaFoldDB" id="I0IJJ9"/>
<dbReference type="HOGENOM" id="CLU_496830_0_0_0"/>
<evidence type="ECO:0000256" key="1">
    <source>
        <dbReference type="SAM" id="MobiDB-lite"/>
    </source>
</evidence>
<feature type="compositionally biased region" description="Basic and acidic residues" evidence="1">
    <location>
        <begin position="317"/>
        <end position="332"/>
    </location>
</feature>
<organism evidence="2 3">
    <name type="scientific">Phycisphaera mikurensis (strain NBRC 102666 / KCTC 22515 / FYK2301M01)</name>
    <dbReference type="NCBI Taxonomy" id="1142394"/>
    <lineage>
        <taxon>Bacteria</taxon>
        <taxon>Pseudomonadati</taxon>
        <taxon>Planctomycetota</taxon>
        <taxon>Phycisphaerae</taxon>
        <taxon>Phycisphaerales</taxon>
        <taxon>Phycisphaeraceae</taxon>
        <taxon>Phycisphaera</taxon>
    </lineage>
</organism>
<sequence>MQANSTSNLSRGGGGAAVARRPRRAWHLPASSAPAGGYLTVTLPQVAMLWVARREKQIGPLAFRVWWAVLEMRCRRDVAGLGGGAAGREAYHGVAELQRLLGVERGPGSMKPLRAAIRELEAVGLLVWSDTRPQLATSPDQYRGDTDGVFTFLREVENRRRLLPVPRRWVRWLAAGQSRARSGAALVSLIRCLYVRDKRLDPNGSWAATAAGPLLGLSDRSLQGARRELVREGLLLAHATPPWYLSRYGARISINLRWGGASPRAAGGEAPPRLREAPQPRDARARSRDQAASVPTPHGSGSSGRAARSGAVSSAPLHEHPSSSSKEEEFKHQQPPAGEGDGVSIEKQGKKGKQSERRHGLHLRPEDLRDENLFAAALDRAVEAGKVEPGDRGRLRWWGAREHALRITAQKGGSPLKLMAWMLHRRRWDLITDGDESDALERRAAAARSRSRRASVSSPRPPQPAGGGTPSADAKLLASARAACQRHRQGPHVLHQLLRKAAPGWTPSRERAASEELDAARLARVRAAASLPAMVELRDQGDDCMFLK</sequence>
<feature type="region of interest" description="Disordered" evidence="1">
    <location>
        <begin position="262"/>
        <end position="366"/>
    </location>
</feature>
<proteinExistence type="predicted"/>